<dbReference type="EMBL" id="HBEL01004395">
    <property type="protein sequence ID" value="CAD8405981.1"/>
    <property type="molecule type" value="Transcribed_RNA"/>
</dbReference>
<dbReference type="EMBL" id="HBEL01004394">
    <property type="protein sequence ID" value="CAD8405980.1"/>
    <property type="molecule type" value="Transcribed_RNA"/>
</dbReference>
<proteinExistence type="predicted"/>
<evidence type="ECO:0000313" key="1">
    <source>
        <dbReference type="EMBL" id="CAD8405980.1"/>
    </source>
</evidence>
<dbReference type="AlphaFoldDB" id="A0A6T8G0B4"/>
<gene>
    <name evidence="1" type="ORF">PINE0816_LOCUS2096</name>
    <name evidence="2" type="ORF">PINE0816_LOCUS2097</name>
</gene>
<evidence type="ECO:0000313" key="2">
    <source>
        <dbReference type="EMBL" id="CAD8405981.1"/>
    </source>
</evidence>
<organism evidence="1">
    <name type="scientific">Proboscia inermis</name>
    <dbReference type="NCBI Taxonomy" id="420281"/>
    <lineage>
        <taxon>Eukaryota</taxon>
        <taxon>Sar</taxon>
        <taxon>Stramenopiles</taxon>
        <taxon>Ochrophyta</taxon>
        <taxon>Bacillariophyta</taxon>
        <taxon>Coscinodiscophyceae</taxon>
        <taxon>Rhizosoleniophycidae</taxon>
        <taxon>Rhizosoleniales</taxon>
        <taxon>Rhizosoleniaceae</taxon>
        <taxon>Proboscia</taxon>
    </lineage>
</organism>
<reference evidence="1" key="1">
    <citation type="submission" date="2021-01" db="EMBL/GenBank/DDBJ databases">
        <authorList>
            <person name="Corre E."/>
            <person name="Pelletier E."/>
            <person name="Niang G."/>
            <person name="Scheremetjew M."/>
            <person name="Finn R."/>
            <person name="Kale V."/>
            <person name="Holt S."/>
            <person name="Cochrane G."/>
            <person name="Meng A."/>
            <person name="Brown T."/>
            <person name="Cohen L."/>
        </authorList>
    </citation>
    <scope>NUCLEOTIDE SEQUENCE</scope>
    <source>
        <strain evidence="1">CCAP1064/1</strain>
    </source>
</reference>
<name>A0A6T8G0B4_9STRA</name>
<sequence>MIGVWMFAQMNIFRSESHQGDVGMVSDRSSGVCVTGYYPFILAKWKNGLGILLGRNASASRCHRSRVPCWRAECTGGGVSYMEGRRLSQSLVSYVETEVGAHTGALIQDRCSDSGFTGRTSPHYAA</sequence>
<accession>A0A6T8G0B4</accession>
<protein>
    <submittedName>
        <fullName evidence="1">Uncharacterized protein</fullName>
    </submittedName>
</protein>